<feature type="transmembrane region" description="Helical" evidence="1">
    <location>
        <begin position="45"/>
        <end position="64"/>
    </location>
</feature>
<protein>
    <submittedName>
        <fullName evidence="2">Uncharacterized protein</fullName>
    </submittedName>
</protein>
<feature type="transmembrane region" description="Helical" evidence="1">
    <location>
        <begin position="483"/>
        <end position="500"/>
    </location>
</feature>
<accession>A0AAE3FYC5</accession>
<gene>
    <name evidence="2" type="ORF">AArcSt2_10995</name>
</gene>
<organism evidence="2 3">
    <name type="scientific">Natronocalculus amylovorans</name>
    <dbReference type="NCBI Taxonomy" id="2917812"/>
    <lineage>
        <taxon>Archaea</taxon>
        <taxon>Methanobacteriati</taxon>
        <taxon>Methanobacteriota</taxon>
        <taxon>Stenosarchaea group</taxon>
        <taxon>Halobacteria</taxon>
        <taxon>Halobacteriales</taxon>
        <taxon>Haloferacaceae</taxon>
        <taxon>Natronocalculus</taxon>
    </lineage>
</organism>
<feature type="transmembrane region" description="Helical" evidence="1">
    <location>
        <begin position="449"/>
        <end position="471"/>
    </location>
</feature>
<dbReference type="AlphaFoldDB" id="A0AAE3FYC5"/>
<feature type="transmembrane region" description="Helical" evidence="1">
    <location>
        <begin position="412"/>
        <end position="437"/>
    </location>
</feature>
<feature type="transmembrane region" description="Helical" evidence="1">
    <location>
        <begin position="345"/>
        <end position="376"/>
    </location>
</feature>
<dbReference type="Proteomes" id="UP001203207">
    <property type="component" value="Unassembled WGS sequence"/>
</dbReference>
<reference evidence="2" key="2">
    <citation type="submission" date="2022-02" db="EMBL/GenBank/DDBJ databases">
        <authorList>
            <person name="Elcheninov A.G."/>
            <person name="Sorokin D.Y."/>
            <person name="Kublanov I.V."/>
        </authorList>
    </citation>
    <scope>NUCLEOTIDE SEQUENCE</scope>
    <source>
        <strain evidence="2">AArc-St2</strain>
    </source>
</reference>
<sequence length="502" mass="50043">MSERTLSSVRSAIRVDEGTVSSQSALITAVIAIAALLVVGVSTGYPLFAVGGLIVGALFAVTIATVGTVGLLIPFIGGVSVLVVGAAAVGLPGYAVVSGASIGAWIAVAGSCVGFGLARFRVAAFGDGSVARVIGWLLRVGTVAGIYGLILFALLFDLSSLFEVTALGGLSELVVPTTDTGRILGFVVVSWLAVGGVWIVSVVLPPASVLPESKRSVYMAIVSRSVSTTGAILGVGSILVALVVIISVETGLATGTVNATLGLVMDSAALRTSFVRVFLTAVVLSGVIILARSIGMDTLFGHVWWSVSAIVCATGLFVVTIVSAPTVAGAVVGAEHEHVALIETIVSLIGAGTAGMALWVLVLFLVSMGLLVFPLLSETRLVSPATAGPRFVVFGLVIGVVSSVSAGVSSLVVLSVAVASVLVWDIGSFGVGVTADLGASPSHTGGEVVHAGASLVVGTLALAVTAIISWLLEDVTASADGTIVAVILAVGAAIVLSAVLRG</sequence>
<evidence type="ECO:0000256" key="1">
    <source>
        <dbReference type="SAM" id="Phobius"/>
    </source>
</evidence>
<feature type="transmembrane region" description="Helical" evidence="1">
    <location>
        <begin position="20"/>
        <end position="39"/>
    </location>
</feature>
<feature type="transmembrane region" description="Helical" evidence="1">
    <location>
        <begin position="136"/>
        <end position="156"/>
    </location>
</feature>
<feature type="transmembrane region" description="Helical" evidence="1">
    <location>
        <begin position="268"/>
        <end position="291"/>
    </location>
</feature>
<feature type="transmembrane region" description="Helical" evidence="1">
    <location>
        <begin position="225"/>
        <end position="248"/>
    </location>
</feature>
<feature type="transmembrane region" description="Helical" evidence="1">
    <location>
        <begin position="388"/>
        <end position="406"/>
    </location>
</feature>
<dbReference type="EMBL" id="JAKRVX010000004">
    <property type="protein sequence ID" value="MCL9817470.1"/>
    <property type="molecule type" value="Genomic_DNA"/>
</dbReference>
<proteinExistence type="predicted"/>
<keyword evidence="1" id="KW-0812">Transmembrane</keyword>
<feature type="transmembrane region" description="Helical" evidence="1">
    <location>
        <begin position="102"/>
        <end position="124"/>
    </location>
</feature>
<keyword evidence="3" id="KW-1185">Reference proteome</keyword>
<dbReference type="RefSeq" id="WP_250584606.1">
    <property type="nucleotide sequence ID" value="NZ_JAKRVX010000004.1"/>
</dbReference>
<evidence type="ECO:0000313" key="2">
    <source>
        <dbReference type="EMBL" id="MCL9817470.1"/>
    </source>
</evidence>
<evidence type="ECO:0000313" key="3">
    <source>
        <dbReference type="Proteomes" id="UP001203207"/>
    </source>
</evidence>
<comment type="caution">
    <text evidence="2">The sequence shown here is derived from an EMBL/GenBank/DDBJ whole genome shotgun (WGS) entry which is preliminary data.</text>
</comment>
<feature type="transmembrane region" description="Helical" evidence="1">
    <location>
        <begin position="303"/>
        <end position="325"/>
    </location>
</feature>
<feature type="transmembrane region" description="Helical" evidence="1">
    <location>
        <begin position="71"/>
        <end position="96"/>
    </location>
</feature>
<keyword evidence="1" id="KW-1133">Transmembrane helix</keyword>
<name>A0AAE3FYC5_9EURY</name>
<feature type="transmembrane region" description="Helical" evidence="1">
    <location>
        <begin position="183"/>
        <end position="204"/>
    </location>
</feature>
<keyword evidence="1" id="KW-0472">Membrane</keyword>
<reference evidence="2" key="1">
    <citation type="journal article" date="2022" name="Syst. Appl. Microbiol.">
        <title>Natronocalculus amylovorans gen. nov., sp. nov., and Natranaeroarchaeum aerophilus sp. nov., dominant culturable amylolytic natronoarchaea from hypersaline soda lakes in southwestern Siberia.</title>
        <authorList>
            <person name="Sorokin D.Y."/>
            <person name="Elcheninov A.G."/>
            <person name="Khizhniak T.V."/>
            <person name="Koenen M."/>
            <person name="Bale N.J."/>
            <person name="Damste J.S.S."/>
            <person name="Kublanov I.V."/>
        </authorList>
    </citation>
    <scope>NUCLEOTIDE SEQUENCE</scope>
    <source>
        <strain evidence="2">AArc-St2</strain>
    </source>
</reference>